<sequence>MCLWHILVEWVIENHPVTKDGCLPHFPPNHHVLIEQFIEGRTVPETQSYLQQCGTFNHKLAAVRELVGLYGNEHAPNGRKALSSNATTKIVDHRATGQTGENRWDTRSFMFVREKDAENASGLVNNGTSSILIYEHLGNPQARPVDAGLLRSFYEDTHLMQVKTVPRLYLEYCGCKKSEFQSGYSYSKKKEARSLVTQIMKSGVAMLVDKEDYSDSEVTNFVKDNHWHISVKVVQGRMDPDATFTTLPHTICHHSLSKNDTTRKAFFAKVPLHPSGLWSHYYMDAHDTKGTVAFISYGMAMIAPASVTQVVDHRTHVEGNPFLLFTIVPLERNKVDTLEKLQEMSEFIDKRLVRNYPHLRRTTDKLQREKTNAERR</sequence>
<reference evidence="1" key="1">
    <citation type="submission" date="2020-06" db="EMBL/GenBank/DDBJ databases">
        <authorList>
            <consortium name="Plant Systems Biology data submission"/>
        </authorList>
    </citation>
    <scope>NUCLEOTIDE SEQUENCE</scope>
    <source>
        <strain evidence="1">D6</strain>
    </source>
</reference>
<evidence type="ECO:0000313" key="1">
    <source>
        <dbReference type="EMBL" id="CAB9524251.1"/>
    </source>
</evidence>
<organism evidence="1 2">
    <name type="scientific">Seminavis robusta</name>
    <dbReference type="NCBI Taxonomy" id="568900"/>
    <lineage>
        <taxon>Eukaryota</taxon>
        <taxon>Sar</taxon>
        <taxon>Stramenopiles</taxon>
        <taxon>Ochrophyta</taxon>
        <taxon>Bacillariophyta</taxon>
        <taxon>Bacillariophyceae</taxon>
        <taxon>Bacillariophycidae</taxon>
        <taxon>Naviculales</taxon>
        <taxon>Naviculaceae</taxon>
        <taxon>Seminavis</taxon>
    </lineage>
</organism>
<comment type="caution">
    <text evidence="1">The sequence shown here is derived from an EMBL/GenBank/DDBJ whole genome shotgun (WGS) entry which is preliminary data.</text>
</comment>
<gene>
    <name evidence="1" type="ORF">SEMRO_1513_G278820.1</name>
</gene>
<keyword evidence="2" id="KW-1185">Reference proteome</keyword>
<accession>A0A9N8ERN2</accession>
<name>A0A9N8ERN2_9STRA</name>
<dbReference type="AlphaFoldDB" id="A0A9N8ERN2"/>
<protein>
    <submittedName>
        <fullName evidence="1">Uncharacterized protein</fullName>
    </submittedName>
</protein>
<dbReference type="EMBL" id="CAICTM010001511">
    <property type="protein sequence ID" value="CAB9524251.1"/>
    <property type="molecule type" value="Genomic_DNA"/>
</dbReference>
<dbReference type="Proteomes" id="UP001153069">
    <property type="component" value="Unassembled WGS sequence"/>
</dbReference>
<evidence type="ECO:0000313" key="2">
    <source>
        <dbReference type="Proteomes" id="UP001153069"/>
    </source>
</evidence>
<proteinExistence type="predicted"/>